<dbReference type="EMBL" id="PEXV01000102">
    <property type="protein sequence ID" value="PIS41464.1"/>
    <property type="molecule type" value="Genomic_DNA"/>
</dbReference>
<proteinExistence type="predicted"/>
<accession>A0A2H0YSJ0</accession>
<dbReference type="CDD" id="cd10911">
    <property type="entry name" value="PIN_LabA"/>
    <property type="match status" value="1"/>
</dbReference>
<dbReference type="Proteomes" id="UP000228711">
    <property type="component" value="Unassembled WGS sequence"/>
</dbReference>
<dbReference type="AlphaFoldDB" id="A0A2H0YSJ0"/>
<reference evidence="3" key="1">
    <citation type="submission" date="2017-09" db="EMBL/GenBank/DDBJ databases">
        <title>Depth-based differentiation of microbial function through sediment-hosted aquifers and enrichment of novel symbionts in the deep terrestrial subsurface.</title>
        <authorList>
            <person name="Probst A.J."/>
            <person name="Ladd B."/>
            <person name="Jarett J.K."/>
            <person name="Geller-Mcgrath D.E."/>
            <person name="Sieber C.M.K."/>
            <person name="Emerson J.B."/>
            <person name="Anantharaman K."/>
            <person name="Thomas B.C."/>
            <person name="Malmstrom R."/>
            <person name="Stieglmeier M."/>
            <person name="Klingl A."/>
            <person name="Woyke T."/>
            <person name="Ryan C.M."/>
            <person name="Banfield J.F."/>
        </authorList>
    </citation>
    <scope>NUCLEOTIDE SEQUENCE [LARGE SCALE GENOMIC DNA]</scope>
</reference>
<feature type="domain" description="NYN" evidence="1">
    <location>
        <begin position="7"/>
        <end position="155"/>
    </location>
</feature>
<dbReference type="PANTHER" id="PTHR35458:SF8">
    <property type="entry name" value="SLR0650 PROTEIN"/>
    <property type="match status" value="1"/>
</dbReference>
<dbReference type="InterPro" id="IPR047140">
    <property type="entry name" value="LabA"/>
</dbReference>
<protein>
    <recommendedName>
        <fullName evidence="1">NYN domain-containing protein</fullName>
    </recommendedName>
</protein>
<name>A0A2H0YSJ0_9BACT</name>
<organism evidence="2 3">
    <name type="scientific">Candidatus Kerfeldbacteria bacterium CG08_land_8_20_14_0_20_42_7</name>
    <dbReference type="NCBI Taxonomy" id="2014245"/>
    <lineage>
        <taxon>Bacteria</taxon>
        <taxon>Candidatus Kerfeldiibacteriota</taxon>
    </lineage>
</organism>
<dbReference type="Pfam" id="PF01936">
    <property type="entry name" value="NYN"/>
    <property type="match status" value="1"/>
</dbReference>
<dbReference type="PANTHER" id="PTHR35458">
    <property type="entry name" value="SLR0755 PROTEIN"/>
    <property type="match status" value="1"/>
</dbReference>
<sequence length="174" mass="19655">MKHPDQRVGIFVDVANLYHSAKNLYGARVNFAKLLEEAVSKRKLVRAMAYAVRSQASKDEDKFFEVLEKQGFELRMKDLQVFAGGAKKGDWDIGMAVDIIRMSSKIDVVVIVTGDGDFIPLVEYVKHQGPYVELMAFGESTSSKLIEAADEFVDLSANKKQFLLPIRERKFFSN</sequence>
<comment type="caution">
    <text evidence="2">The sequence shown here is derived from an EMBL/GenBank/DDBJ whole genome shotgun (WGS) entry which is preliminary data.</text>
</comment>
<evidence type="ECO:0000313" key="3">
    <source>
        <dbReference type="Proteomes" id="UP000228711"/>
    </source>
</evidence>
<dbReference type="InterPro" id="IPR021139">
    <property type="entry name" value="NYN"/>
</dbReference>
<dbReference type="GO" id="GO:0004540">
    <property type="term" value="F:RNA nuclease activity"/>
    <property type="evidence" value="ECO:0007669"/>
    <property type="project" value="InterPro"/>
</dbReference>
<evidence type="ECO:0000259" key="1">
    <source>
        <dbReference type="Pfam" id="PF01936"/>
    </source>
</evidence>
<evidence type="ECO:0000313" key="2">
    <source>
        <dbReference type="EMBL" id="PIS41464.1"/>
    </source>
</evidence>
<gene>
    <name evidence="2" type="ORF">COT25_03025</name>
</gene>
<dbReference type="Gene3D" id="3.40.50.1010">
    <property type="entry name" value="5'-nuclease"/>
    <property type="match status" value="1"/>
</dbReference>